<keyword evidence="5 7" id="KW-0472">Membrane</keyword>
<evidence type="ECO:0000313" key="11">
    <source>
        <dbReference type="Proteomes" id="UP000095552"/>
    </source>
</evidence>
<feature type="transmembrane region" description="Helical" evidence="7">
    <location>
        <begin position="714"/>
        <end position="732"/>
    </location>
</feature>
<dbReference type="RefSeq" id="WP_069836265.1">
    <property type="nucleotide sequence ID" value="NZ_MDGQ01000005.1"/>
</dbReference>
<comment type="similarity">
    <text evidence="6">Belongs to the ABC-4 integral membrane protein family.</text>
</comment>
<dbReference type="GO" id="GO:0022857">
    <property type="term" value="F:transmembrane transporter activity"/>
    <property type="evidence" value="ECO:0007669"/>
    <property type="project" value="TreeGrafter"/>
</dbReference>
<feature type="domain" description="ABC3 transporter permease C-terminal" evidence="8">
    <location>
        <begin position="283"/>
        <end position="397"/>
    </location>
</feature>
<sequence>MLRNYIKIAFRNTLKNKLYTGLNILGISIGLASFFIIYLFIENELAYDQFHDKKDRIYRLVKHEANGDVLSKSSTSTAALAPLAAERTPEIEAYSRITKKFRFFNFEGLQDSVQRVDYYDVDESFLDIFDLEYHADRKPVFPDAPSSILISESKAIAYYGSLDIVGKTMKTSREQYIISGIFKDIPETSSIKSDVFLLIHDPDSYRGGKWWNVDLQTQSYFLLSEGADIETVENKLTTAYLENRAVENIDFRLQALSEVHFSLDVDGPILEKTDQRYVLIFSLVAIFILACAVFNYVSLALSQSLERVREIGVRKVVGARRYALYIQFTVESILHILISFVLSIVLIEVLMPRLEVLVDRELDIRVFTSEILVLKGLGFSLLIGVIASAYPAFASAKSRVVSLLKGGFSSPVAKRFIDVVTVFQIIVFIGLVCLAVTANRQMHFMRNENLGFDQDQLLVLPQINYRMESVLKNEVQNISGVKSVSHTATLPTKPGNITRLTNSGPRYFMFDVDEDYLETMGMTLVEGRNFNLQDIETSSVVMVNETAAKELGVDESVLGKNIPFGRDSMLYFKGGDKRIIGVVKDFHFASKRDKVEPVIFHPIEVDAHLVVKLSSKELTKTVTALVDAYKKVNDGREPKYYFLDEEVEAQYKQEQVMISMVNTFMVVASLVAFIGLFGLAGYSTKRRTKEVGIRKVLGAGFMAIQSTLNSVNLMRMLLAISISVPLVVYWMNSWLNEFAYRIQIPYAFIFLAVIIAAIILLLVASFHSVKVYLLNPVEVLKDE</sequence>
<dbReference type="Proteomes" id="UP000095552">
    <property type="component" value="Unassembled WGS sequence"/>
</dbReference>
<evidence type="ECO:0000256" key="7">
    <source>
        <dbReference type="SAM" id="Phobius"/>
    </source>
</evidence>
<evidence type="ECO:0000256" key="3">
    <source>
        <dbReference type="ARBA" id="ARBA00022692"/>
    </source>
</evidence>
<keyword evidence="11" id="KW-1185">Reference proteome</keyword>
<dbReference type="InterPro" id="IPR050250">
    <property type="entry name" value="Macrolide_Exporter_MacB"/>
</dbReference>
<accession>A0A1E5T059</accession>
<dbReference type="OrthoDB" id="974363at2"/>
<dbReference type="InterPro" id="IPR025857">
    <property type="entry name" value="MacB_PCD"/>
</dbReference>
<dbReference type="STRING" id="1563681.BFP71_15045"/>
<name>A0A1E5T059_9BACT</name>
<feature type="domain" description="ABC3 transporter permease C-terminal" evidence="8">
    <location>
        <begin position="663"/>
        <end position="766"/>
    </location>
</feature>
<keyword evidence="3 7" id="KW-0812">Transmembrane</keyword>
<gene>
    <name evidence="10" type="ORF">BFP71_15045</name>
</gene>
<feature type="transmembrane region" description="Helical" evidence="7">
    <location>
        <begin position="322"/>
        <end position="351"/>
    </location>
</feature>
<evidence type="ECO:0000313" key="10">
    <source>
        <dbReference type="EMBL" id="OEK04760.1"/>
    </source>
</evidence>
<feature type="transmembrane region" description="Helical" evidence="7">
    <location>
        <begin position="656"/>
        <end position="679"/>
    </location>
</feature>
<feature type="transmembrane region" description="Helical" evidence="7">
    <location>
        <begin position="21"/>
        <end position="41"/>
    </location>
</feature>
<protein>
    <recommendedName>
        <fullName evidence="12">ABC transporter permease</fullName>
    </recommendedName>
</protein>
<dbReference type="PANTHER" id="PTHR30572">
    <property type="entry name" value="MEMBRANE COMPONENT OF TRANSPORTER-RELATED"/>
    <property type="match status" value="1"/>
</dbReference>
<evidence type="ECO:0008006" key="12">
    <source>
        <dbReference type="Google" id="ProtNLM"/>
    </source>
</evidence>
<keyword evidence="4 7" id="KW-1133">Transmembrane helix</keyword>
<comment type="caution">
    <text evidence="10">The sequence shown here is derived from an EMBL/GenBank/DDBJ whole genome shotgun (WGS) entry which is preliminary data.</text>
</comment>
<dbReference type="PANTHER" id="PTHR30572:SF4">
    <property type="entry name" value="ABC TRANSPORTER PERMEASE YTRF"/>
    <property type="match status" value="1"/>
</dbReference>
<dbReference type="AlphaFoldDB" id="A0A1E5T059"/>
<evidence type="ECO:0000259" key="8">
    <source>
        <dbReference type="Pfam" id="PF02687"/>
    </source>
</evidence>
<dbReference type="Pfam" id="PF12704">
    <property type="entry name" value="MacB_PCD"/>
    <property type="match status" value="2"/>
</dbReference>
<dbReference type="Pfam" id="PF02687">
    <property type="entry name" value="FtsX"/>
    <property type="match status" value="2"/>
</dbReference>
<dbReference type="GO" id="GO:0005886">
    <property type="term" value="C:plasma membrane"/>
    <property type="evidence" value="ECO:0007669"/>
    <property type="project" value="UniProtKB-SubCell"/>
</dbReference>
<evidence type="ECO:0000256" key="4">
    <source>
        <dbReference type="ARBA" id="ARBA00022989"/>
    </source>
</evidence>
<keyword evidence="2" id="KW-1003">Cell membrane</keyword>
<feature type="transmembrane region" description="Helical" evidence="7">
    <location>
        <begin position="277"/>
        <end position="301"/>
    </location>
</feature>
<dbReference type="InterPro" id="IPR003838">
    <property type="entry name" value="ABC3_permease_C"/>
</dbReference>
<evidence type="ECO:0000256" key="5">
    <source>
        <dbReference type="ARBA" id="ARBA00023136"/>
    </source>
</evidence>
<evidence type="ECO:0000259" key="9">
    <source>
        <dbReference type="Pfam" id="PF12704"/>
    </source>
</evidence>
<evidence type="ECO:0000256" key="6">
    <source>
        <dbReference type="ARBA" id="ARBA00038076"/>
    </source>
</evidence>
<reference evidence="10 11" key="1">
    <citation type="submission" date="2016-08" db="EMBL/GenBank/DDBJ databases">
        <title>Draft genome of Fabibacter sp. strain SK-8.</title>
        <authorList>
            <person name="Wong S.-K."/>
            <person name="Hamasaki K."/>
            <person name="Yoshizawa S."/>
        </authorList>
    </citation>
    <scope>NUCLEOTIDE SEQUENCE [LARGE SCALE GENOMIC DNA]</scope>
    <source>
        <strain evidence="10 11">SK-8</strain>
    </source>
</reference>
<feature type="transmembrane region" description="Helical" evidence="7">
    <location>
        <begin position="416"/>
        <end position="438"/>
    </location>
</feature>
<organism evidence="10 11">
    <name type="scientific">Roseivirga misakiensis</name>
    <dbReference type="NCBI Taxonomy" id="1563681"/>
    <lineage>
        <taxon>Bacteria</taxon>
        <taxon>Pseudomonadati</taxon>
        <taxon>Bacteroidota</taxon>
        <taxon>Cytophagia</taxon>
        <taxon>Cytophagales</taxon>
        <taxon>Roseivirgaceae</taxon>
        <taxon>Roseivirga</taxon>
    </lineage>
</organism>
<evidence type="ECO:0000256" key="2">
    <source>
        <dbReference type="ARBA" id="ARBA00022475"/>
    </source>
</evidence>
<comment type="subcellular location">
    <subcellularLocation>
        <location evidence="1">Cell membrane</location>
        <topology evidence="1">Multi-pass membrane protein</topology>
    </subcellularLocation>
</comment>
<feature type="domain" description="MacB-like periplasmic core" evidence="9">
    <location>
        <begin position="20"/>
        <end position="238"/>
    </location>
</feature>
<feature type="domain" description="MacB-like periplasmic core" evidence="9">
    <location>
        <begin position="429"/>
        <end position="627"/>
    </location>
</feature>
<feature type="transmembrane region" description="Helical" evidence="7">
    <location>
        <begin position="371"/>
        <end position="395"/>
    </location>
</feature>
<feature type="transmembrane region" description="Helical" evidence="7">
    <location>
        <begin position="744"/>
        <end position="766"/>
    </location>
</feature>
<dbReference type="EMBL" id="MDGQ01000005">
    <property type="protein sequence ID" value="OEK04760.1"/>
    <property type="molecule type" value="Genomic_DNA"/>
</dbReference>
<evidence type="ECO:0000256" key="1">
    <source>
        <dbReference type="ARBA" id="ARBA00004651"/>
    </source>
</evidence>
<proteinExistence type="inferred from homology"/>